<feature type="compositionally biased region" description="Low complexity" evidence="1">
    <location>
        <begin position="118"/>
        <end position="129"/>
    </location>
</feature>
<feature type="compositionally biased region" description="Polar residues" evidence="1">
    <location>
        <begin position="94"/>
        <end position="107"/>
    </location>
</feature>
<evidence type="ECO:0000313" key="3">
    <source>
        <dbReference type="Proteomes" id="UP001278500"/>
    </source>
</evidence>
<accession>A0AAE0J792</accession>
<reference evidence="2" key="2">
    <citation type="submission" date="2023-06" db="EMBL/GenBank/DDBJ databases">
        <authorList>
            <consortium name="Lawrence Berkeley National Laboratory"/>
            <person name="Haridas S."/>
            <person name="Hensen N."/>
            <person name="Bonometti L."/>
            <person name="Westerberg I."/>
            <person name="Brannstrom I.O."/>
            <person name="Guillou S."/>
            <person name="Cros-Aarteil S."/>
            <person name="Calhoun S."/>
            <person name="Kuo A."/>
            <person name="Mondo S."/>
            <person name="Pangilinan J."/>
            <person name="Riley R."/>
            <person name="Labutti K."/>
            <person name="Andreopoulos B."/>
            <person name="Lipzen A."/>
            <person name="Chen C."/>
            <person name="Yanf M."/>
            <person name="Daum C."/>
            <person name="Ng V."/>
            <person name="Clum A."/>
            <person name="Steindorff A."/>
            <person name="Ohm R."/>
            <person name="Martin F."/>
            <person name="Silar P."/>
            <person name="Natvig D."/>
            <person name="Lalanne C."/>
            <person name="Gautier V."/>
            <person name="Ament-Velasquez S.L."/>
            <person name="Kruys A."/>
            <person name="Hutchinson M.I."/>
            <person name="Powell A.J."/>
            <person name="Barry K."/>
            <person name="Miller A.N."/>
            <person name="Grigoriev I.V."/>
            <person name="Debuchy R."/>
            <person name="Gladieux P."/>
            <person name="Thoren M.H."/>
            <person name="Johannesson H."/>
        </authorList>
    </citation>
    <scope>NUCLEOTIDE SEQUENCE</scope>
    <source>
        <strain evidence="2">CBS 560.94</strain>
    </source>
</reference>
<evidence type="ECO:0000256" key="1">
    <source>
        <dbReference type="SAM" id="MobiDB-lite"/>
    </source>
</evidence>
<organism evidence="2 3">
    <name type="scientific">Neurospora tetraspora</name>
    <dbReference type="NCBI Taxonomy" id="94610"/>
    <lineage>
        <taxon>Eukaryota</taxon>
        <taxon>Fungi</taxon>
        <taxon>Dikarya</taxon>
        <taxon>Ascomycota</taxon>
        <taxon>Pezizomycotina</taxon>
        <taxon>Sordariomycetes</taxon>
        <taxon>Sordariomycetidae</taxon>
        <taxon>Sordariales</taxon>
        <taxon>Sordariaceae</taxon>
        <taxon>Neurospora</taxon>
    </lineage>
</organism>
<dbReference type="AlphaFoldDB" id="A0AAE0J792"/>
<feature type="compositionally biased region" description="Polar residues" evidence="1">
    <location>
        <begin position="51"/>
        <end position="61"/>
    </location>
</feature>
<feature type="compositionally biased region" description="Polar residues" evidence="1">
    <location>
        <begin position="226"/>
        <end position="241"/>
    </location>
</feature>
<dbReference type="Proteomes" id="UP001278500">
    <property type="component" value="Unassembled WGS sequence"/>
</dbReference>
<reference evidence="2" key="1">
    <citation type="journal article" date="2023" name="Mol. Phylogenet. Evol.">
        <title>Genome-scale phylogeny and comparative genomics of the fungal order Sordariales.</title>
        <authorList>
            <person name="Hensen N."/>
            <person name="Bonometti L."/>
            <person name="Westerberg I."/>
            <person name="Brannstrom I.O."/>
            <person name="Guillou S."/>
            <person name="Cros-Aarteil S."/>
            <person name="Calhoun S."/>
            <person name="Haridas S."/>
            <person name="Kuo A."/>
            <person name="Mondo S."/>
            <person name="Pangilinan J."/>
            <person name="Riley R."/>
            <person name="LaButti K."/>
            <person name="Andreopoulos B."/>
            <person name="Lipzen A."/>
            <person name="Chen C."/>
            <person name="Yan M."/>
            <person name="Daum C."/>
            <person name="Ng V."/>
            <person name="Clum A."/>
            <person name="Steindorff A."/>
            <person name="Ohm R.A."/>
            <person name="Martin F."/>
            <person name="Silar P."/>
            <person name="Natvig D.O."/>
            <person name="Lalanne C."/>
            <person name="Gautier V."/>
            <person name="Ament-Velasquez S.L."/>
            <person name="Kruys A."/>
            <person name="Hutchinson M.I."/>
            <person name="Powell A.J."/>
            <person name="Barry K."/>
            <person name="Miller A.N."/>
            <person name="Grigoriev I.V."/>
            <person name="Debuchy R."/>
            <person name="Gladieux P."/>
            <person name="Hiltunen Thoren M."/>
            <person name="Johannesson H."/>
        </authorList>
    </citation>
    <scope>NUCLEOTIDE SEQUENCE</scope>
    <source>
        <strain evidence="2">CBS 560.94</strain>
    </source>
</reference>
<comment type="caution">
    <text evidence="2">The sequence shown here is derived from an EMBL/GenBank/DDBJ whole genome shotgun (WGS) entry which is preliminary data.</text>
</comment>
<protein>
    <submittedName>
        <fullName evidence="2">Uncharacterized protein</fullName>
    </submittedName>
</protein>
<dbReference type="EMBL" id="JAUEPP010000008">
    <property type="protein sequence ID" value="KAK3338174.1"/>
    <property type="molecule type" value="Genomic_DNA"/>
</dbReference>
<dbReference type="PANTHER" id="PTHR39610">
    <property type="entry name" value="BZIP DOMAIN-CONTAINING PROTEIN-RELATED"/>
    <property type="match status" value="1"/>
</dbReference>
<feature type="region of interest" description="Disordered" evidence="1">
    <location>
        <begin position="171"/>
        <end position="250"/>
    </location>
</feature>
<evidence type="ECO:0000313" key="2">
    <source>
        <dbReference type="EMBL" id="KAK3338174.1"/>
    </source>
</evidence>
<feature type="compositionally biased region" description="Polar residues" evidence="1">
    <location>
        <begin position="26"/>
        <end position="43"/>
    </location>
</feature>
<feature type="compositionally biased region" description="Polar residues" evidence="1">
    <location>
        <begin position="74"/>
        <end position="85"/>
    </location>
</feature>
<feature type="compositionally biased region" description="Low complexity" evidence="1">
    <location>
        <begin position="1"/>
        <end position="18"/>
    </location>
</feature>
<keyword evidence="3" id="KW-1185">Reference proteome</keyword>
<feature type="region of interest" description="Disordered" evidence="1">
    <location>
        <begin position="298"/>
        <end position="344"/>
    </location>
</feature>
<feature type="region of interest" description="Disordered" evidence="1">
    <location>
        <begin position="1"/>
        <end position="154"/>
    </location>
</feature>
<name>A0AAE0J792_9PEZI</name>
<sequence length="344" mass="37207">MHLGSDPDTSLSPSSSTPNLEIPKRTSMSSSIRTHSPLGQNREASPAPSPRSGSVSLQAAATLNAGLQRKDSLRGSSISPLSASQAPKIPSAGRRQSQVLMNLQMNDPSVPAPGEMISDSSKPSSVSSPQPIPGRPQQHSRAPSLGELHQELENEQEYQVNRLLSEIRRLQSQLQRQQSSSGAVSDDNSGRDTPISTPQMGGVPGTSIPKSPGYLPHPRGSFDFPRSSNDLNKARSRTPSRCASPRVRATSISADSMDQWALGGRDESAFYQAETQMLVRENQMLRHRIRELERQLAESSGKDVAITHEPTHASGLHRSTSISDVERPKMNGPAQQHQEEAIAE</sequence>
<gene>
    <name evidence="2" type="ORF">B0H65DRAFT_313838</name>
</gene>
<dbReference type="GeneID" id="87860495"/>
<dbReference type="RefSeq" id="XP_062677625.1">
    <property type="nucleotide sequence ID" value="XM_062823341.1"/>
</dbReference>
<proteinExistence type="predicted"/>
<dbReference type="PANTHER" id="PTHR39610:SF2">
    <property type="entry name" value="BZIP DOMAIN-CONTAINING PROTEIN"/>
    <property type="match status" value="1"/>
</dbReference>
<feature type="compositionally biased region" description="Low complexity" evidence="1">
    <location>
        <begin position="171"/>
        <end position="181"/>
    </location>
</feature>